<evidence type="ECO:0000256" key="1">
    <source>
        <dbReference type="ARBA" id="ARBA00004514"/>
    </source>
</evidence>
<dbReference type="PANTHER" id="PTHR13101">
    <property type="entry name" value="PHOSPHOMEVALONATE KINASE"/>
    <property type="match status" value="1"/>
</dbReference>
<dbReference type="EC" id="2.7.4.2" evidence="3"/>
<keyword evidence="11 18" id="KW-0067">ATP-binding</keyword>
<dbReference type="FunCoup" id="A0A6J2X526">
    <property type="interactions" value="708"/>
</dbReference>
<keyword evidence="9 20" id="KW-0418">Kinase</keyword>
<dbReference type="UniPathway" id="UPA00057">
    <property type="reaction ID" value="UER00099"/>
</dbReference>
<evidence type="ECO:0000256" key="13">
    <source>
        <dbReference type="ARBA" id="ARBA00023011"/>
    </source>
</evidence>
<dbReference type="GO" id="GO:0005829">
    <property type="term" value="C:cytosol"/>
    <property type="evidence" value="ECO:0007669"/>
    <property type="project" value="UniProtKB-SubCell"/>
</dbReference>
<evidence type="ECO:0000256" key="18">
    <source>
        <dbReference type="PIRSR" id="PIRSR036639-1"/>
    </source>
</evidence>
<dbReference type="NCBIfam" id="TIGR01223">
    <property type="entry name" value="Pmev_kin_anim"/>
    <property type="match status" value="1"/>
</dbReference>
<dbReference type="GO" id="GO:0019287">
    <property type="term" value="P:isopentenyl diphosphate biosynthetic process, mevalonate pathway"/>
    <property type="evidence" value="ECO:0007669"/>
    <property type="project" value="UniProtKB-UniPathway"/>
</dbReference>
<evidence type="ECO:0000256" key="8">
    <source>
        <dbReference type="ARBA" id="ARBA00022741"/>
    </source>
</evidence>
<dbReference type="Gene3D" id="3.40.50.300">
    <property type="entry name" value="P-loop containing nucleotide triphosphate hydrolases"/>
    <property type="match status" value="1"/>
</dbReference>
<protein>
    <recommendedName>
        <fullName evidence="17">Phosphomevalonate kinase</fullName>
        <ecNumber evidence="3">2.7.4.2</ecNumber>
    </recommendedName>
</protein>
<evidence type="ECO:0000256" key="11">
    <source>
        <dbReference type="ARBA" id="ARBA00022840"/>
    </source>
</evidence>
<dbReference type="OrthoDB" id="2401875at2759"/>
<feature type="binding site" evidence="18">
    <location>
        <begin position="13"/>
        <end position="19"/>
    </location>
    <ligand>
        <name>ATP</name>
        <dbReference type="ChEBI" id="CHEBI:30616"/>
    </ligand>
</feature>
<keyword evidence="4" id="KW-0963">Cytoplasm</keyword>
<organism evidence="19 20">
    <name type="scientific">Sitophilus oryzae</name>
    <name type="common">Rice weevil</name>
    <name type="synonym">Curculio oryzae</name>
    <dbReference type="NCBI Taxonomy" id="7048"/>
    <lineage>
        <taxon>Eukaryota</taxon>
        <taxon>Metazoa</taxon>
        <taxon>Ecdysozoa</taxon>
        <taxon>Arthropoda</taxon>
        <taxon>Hexapoda</taxon>
        <taxon>Insecta</taxon>
        <taxon>Pterygota</taxon>
        <taxon>Neoptera</taxon>
        <taxon>Endopterygota</taxon>
        <taxon>Coleoptera</taxon>
        <taxon>Polyphaga</taxon>
        <taxon>Cucujiformia</taxon>
        <taxon>Curculionidae</taxon>
        <taxon>Dryophthorinae</taxon>
        <taxon>Sitophilus</taxon>
    </lineage>
</organism>
<keyword evidence="12" id="KW-0752">Steroid biosynthesis</keyword>
<feature type="binding site" evidence="18">
    <location>
        <position position="165"/>
    </location>
    <ligand>
        <name>substrate</name>
    </ligand>
</feature>
<feature type="binding site" evidence="18">
    <location>
        <position position="136"/>
    </location>
    <ligand>
        <name>ATP</name>
        <dbReference type="ChEBI" id="CHEBI:30616"/>
    </ligand>
</feature>
<keyword evidence="7" id="KW-0808">Transferase</keyword>
<keyword evidence="16" id="KW-0753">Steroid metabolism</keyword>
<dbReference type="AlphaFoldDB" id="A0A6J2X526"/>
<keyword evidence="14" id="KW-0443">Lipid metabolism</keyword>
<evidence type="ECO:0000256" key="10">
    <source>
        <dbReference type="ARBA" id="ARBA00022778"/>
    </source>
</evidence>
<keyword evidence="13" id="KW-0756">Sterol biosynthesis</keyword>
<dbReference type="InParanoid" id="A0A6J2X526"/>
<evidence type="ECO:0000256" key="5">
    <source>
        <dbReference type="ARBA" id="ARBA00022516"/>
    </source>
</evidence>
<keyword evidence="19" id="KW-1185">Reference proteome</keyword>
<gene>
    <name evidence="20" type="primary">LOC115874944</name>
</gene>
<evidence type="ECO:0000256" key="3">
    <source>
        <dbReference type="ARBA" id="ARBA00012958"/>
    </source>
</evidence>
<evidence type="ECO:0000313" key="19">
    <source>
        <dbReference type="Proteomes" id="UP000504635"/>
    </source>
</evidence>
<dbReference type="GO" id="GO:0004631">
    <property type="term" value="F:phosphomevalonate kinase activity"/>
    <property type="evidence" value="ECO:0007669"/>
    <property type="project" value="UniProtKB-EC"/>
</dbReference>
<evidence type="ECO:0000256" key="17">
    <source>
        <dbReference type="ARBA" id="ARBA00034549"/>
    </source>
</evidence>
<evidence type="ECO:0000256" key="15">
    <source>
        <dbReference type="ARBA" id="ARBA00023166"/>
    </source>
</evidence>
<accession>A0A6J2X526</accession>
<dbReference type="GO" id="GO:0006695">
    <property type="term" value="P:cholesterol biosynthetic process"/>
    <property type="evidence" value="ECO:0007669"/>
    <property type="project" value="UniProtKB-KW"/>
</dbReference>
<dbReference type="Proteomes" id="UP000504635">
    <property type="component" value="Unplaced"/>
</dbReference>
<evidence type="ECO:0000256" key="4">
    <source>
        <dbReference type="ARBA" id="ARBA00022490"/>
    </source>
</evidence>
<keyword evidence="10" id="KW-0152">Cholesterol biosynthesis</keyword>
<reference evidence="20" key="1">
    <citation type="submission" date="2025-08" db="UniProtKB">
        <authorList>
            <consortium name="RefSeq"/>
        </authorList>
    </citation>
    <scope>IDENTIFICATION</scope>
    <source>
        <tissue evidence="20">Gonads</tissue>
    </source>
</reference>
<evidence type="ECO:0000256" key="14">
    <source>
        <dbReference type="ARBA" id="ARBA00023098"/>
    </source>
</evidence>
<evidence type="ECO:0000256" key="7">
    <source>
        <dbReference type="ARBA" id="ARBA00022679"/>
    </source>
</evidence>
<dbReference type="FunFam" id="3.40.50.300:FF:001026">
    <property type="entry name" value="Phosphomevalonate kinase"/>
    <property type="match status" value="1"/>
</dbReference>
<keyword evidence="8 18" id="KW-0547">Nucleotide-binding</keyword>
<dbReference type="InterPro" id="IPR027417">
    <property type="entry name" value="P-loop_NTPase"/>
</dbReference>
<keyword evidence="5" id="KW-0444">Lipid biosynthesis</keyword>
<evidence type="ECO:0000256" key="16">
    <source>
        <dbReference type="ARBA" id="ARBA00023221"/>
    </source>
</evidence>
<dbReference type="GO" id="GO:0005524">
    <property type="term" value="F:ATP binding"/>
    <property type="evidence" value="ECO:0007669"/>
    <property type="project" value="UniProtKB-KW"/>
</dbReference>
<comment type="pathway">
    <text evidence="2">Isoprenoid biosynthesis; isopentenyl diphosphate biosynthesis via mevalonate pathway; isopentenyl diphosphate from (R)-mevalonate: step 2/3.</text>
</comment>
<evidence type="ECO:0000256" key="2">
    <source>
        <dbReference type="ARBA" id="ARBA00005017"/>
    </source>
</evidence>
<dbReference type="PANTHER" id="PTHR13101:SF1">
    <property type="entry name" value="PHOSPHOMEVALONATE KINASE"/>
    <property type="match status" value="1"/>
</dbReference>
<dbReference type="PIRSF" id="PIRSF036639">
    <property type="entry name" value="PMK_anim"/>
    <property type="match status" value="1"/>
</dbReference>
<sequence length="187" mass="21922">MQNPKIILLFSGKRKSGKDFICEQIKNILKEECEIVRISGPLKKLYAKNHQLDFKELMGDGPYKEKYRIDMINWSDEVRSEDPGYFCRAACKDAKITPVWIVSDIRRKTDINWFKENFKNLCVLRIYAETDVRIARGYKYTEGIDNVVSECDLDDFEHWDLQLSNNNSDESKKAVEQIIAITSERIK</sequence>
<dbReference type="RefSeq" id="XP_030746115.1">
    <property type="nucleotide sequence ID" value="XM_030890255.1"/>
</dbReference>
<dbReference type="InterPro" id="IPR005919">
    <property type="entry name" value="Pmev_kin_anim"/>
</dbReference>
<evidence type="ECO:0000256" key="6">
    <source>
        <dbReference type="ARBA" id="ARBA00022548"/>
    </source>
</evidence>
<dbReference type="GeneID" id="115874944"/>
<proteinExistence type="predicted"/>
<keyword evidence="15" id="KW-1207">Sterol metabolism</keyword>
<name>A0A6J2X526_SITOR</name>
<keyword evidence="6" id="KW-0153">Cholesterol metabolism</keyword>
<dbReference type="Pfam" id="PF04275">
    <property type="entry name" value="P-mevalo_kinase"/>
    <property type="match status" value="1"/>
</dbReference>
<dbReference type="KEGG" id="soy:115874944"/>
<evidence type="ECO:0000313" key="20">
    <source>
        <dbReference type="RefSeq" id="XP_030746115.1"/>
    </source>
</evidence>
<comment type="subcellular location">
    <subcellularLocation>
        <location evidence="1">Cytoplasm</location>
        <location evidence="1">Cytosol</location>
    </subcellularLocation>
</comment>
<evidence type="ECO:0000256" key="9">
    <source>
        <dbReference type="ARBA" id="ARBA00022777"/>
    </source>
</evidence>
<evidence type="ECO:0000256" key="12">
    <source>
        <dbReference type="ARBA" id="ARBA00022955"/>
    </source>
</evidence>